<feature type="domain" description="Myb-like" evidence="7">
    <location>
        <begin position="212"/>
        <end position="263"/>
    </location>
</feature>
<dbReference type="KEGG" id="aprc:113862350"/>
<dbReference type="Pfam" id="PF13921">
    <property type="entry name" value="Myb_DNA-bind_6"/>
    <property type="match status" value="1"/>
</dbReference>
<name>A0A8B8L920_ABRPR</name>
<evidence type="ECO:0000259" key="7">
    <source>
        <dbReference type="PROSITE" id="PS50090"/>
    </source>
</evidence>
<feature type="domain" description="Myb-like" evidence="7">
    <location>
        <begin position="264"/>
        <end position="314"/>
    </location>
</feature>
<organism evidence="9 10">
    <name type="scientific">Abrus precatorius</name>
    <name type="common">Indian licorice</name>
    <name type="synonym">Glycine abrus</name>
    <dbReference type="NCBI Taxonomy" id="3816"/>
    <lineage>
        <taxon>Eukaryota</taxon>
        <taxon>Viridiplantae</taxon>
        <taxon>Streptophyta</taxon>
        <taxon>Embryophyta</taxon>
        <taxon>Tracheophyta</taxon>
        <taxon>Spermatophyta</taxon>
        <taxon>Magnoliopsida</taxon>
        <taxon>eudicotyledons</taxon>
        <taxon>Gunneridae</taxon>
        <taxon>Pentapetalae</taxon>
        <taxon>rosids</taxon>
        <taxon>fabids</taxon>
        <taxon>Fabales</taxon>
        <taxon>Fabaceae</taxon>
        <taxon>Papilionoideae</taxon>
        <taxon>50 kb inversion clade</taxon>
        <taxon>NPAAA clade</taxon>
        <taxon>indigoferoid/millettioid clade</taxon>
        <taxon>Abreae</taxon>
        <taxon>Abrus</taxon>
    </lineage>
</organism>
<evidence type="ECO:0000256" key="6">
    <source>
        <dbReference type="SAM" id="MobiDB-lite"/>
    </source>
</evidence>
<dbReference type="GO" id="GO:0000981">
    <property type="term" value="F:DNA-binding transcription factor activity, RNA polymerase II-specific"/>
    <property type="evidence" value="ECO:0007669"/>
    <property type="project" value="TreeGrafter"/>
</dbReference>
<dbReference type="AlphaFoldDB" id="A0A8B8L920"/>
<evidence type="ECO:0000256" key="3">
    <source>
        <dbReference type="ARBA" id="ARBA00023015"/>
    </source>
</evidence>
<protein>
    <submittedName>
        <fullName evidence="10">Transcription factor MYB98-like</fullName>
    </submittedName>
</protein>
<dbReference type="InterPro" id="IPR009057">
    <property type="entry name" value="Homeodomain-like_sf"/>
</dbReference>
<dbReference type="OrthoDB" id="2143914at2759"/>
<dbReference type="Gene3D" id="1.10.10.60">
    <property type="entry name" value="Homeodomain-like"/>
    <property type="match status" value="2"/>
</dbReference>
<evidence type="ECO:0000256" key="1">
    <source>
        <dbReference type="ARBA" id="ARBA00004123"/>
    </source>
</evidence>
<dbReference type="RefSeq" id="XP_027351239.1">
    <property type="nucleotide sequence ID" value="XM_027495438.1"/>
</dbReference>
<proteinExistence type="predicted"/>
<dbReference type="PANTHER" id="PTHR45614:SF273">
    <property type="entry name" value="MYB DOMAIN PROTEIN 100-RELATED"/>
    <property type="match status" value="1"/>
</dbReference>
<keyword evidence="2" id="KW-0677">Repeat</keyword>
<keyword evidence="9" id="KW-1185">Reference proteome</keyword>
<dbReference type="GO" id="GO:0000978">
    <property type="term" value="F:RNA polymerase II cis-regulatory region sequence-specific DNA binding"/>
    <property type="evidence" value="ECO:0007669"/>
    <property type="project" value="TreeGrafter"/>
</dbReference>
<dbReference type="PROSITE" id="PS51294">
    <property type="entry name" value="HTH_MYB"/>
    <property type="match status" value="2"/>
</dbReference>
<evidence type="ECO:0000313" key="9">
    <source>
        <dbReference type="Proteomes" id="UP000694853"/>
    </source>
</evidence>
<dbReference type="CDD" id="cd00167">
    <property type="entry name" value="SANT"/>
    <property type="match status" value="2"/>
</dbReference>
<gene>
    <name evidence="10" type="primary">LOC113862350</name>
</gene>
<reference evidence="10" key="2">
    <citation type="submission" date="2025-08" db="UniProtKB">
        <authorList>
            <consortium name="RefSeq"/>
        </authorList>
    </citation>
    <scope>IDENTIFICATION</scope>
    <source>
        <tissue evidence="10">Young leaves</tissue>
    </source>
</reference>
<feature type="region of interest" description="Disordered" evidence="6">
    <location>
        <begin position="312"/>
        <end position="333"/>
    </location>
</feature>
<evidence type="ECO:0000256" key="5">
    <source>
        <dbReference type="ARBA" id="ARBA00023242"/>
    </source>
</evidence>
<feature type="domain" description="HTH myb-type" evidence="8">
    <location>
        <begin position="268"/>
        <end position="318"/>
    </location>
</feature>
<dbReference type="PROSITE" id="PS50090">
    <property type="entry name" value="MYB_LIKE"/>
    <property type="match status" value="2"/>
</dbReference>
<dbReference type="SUPFAM" id="SSF46689">
    <property type="entry name" value="Homeodomain-like"/>
    <property type="match status" value="1"/>
</dbReference>
<dbReference type="GeneID" id="113862350"/>
<dbReference type="FunFam" id="1.10.10.60:FF:000010">
    <property type="entry name" value="Transcriptional activator Myb isoform A"/>
    <property type="match status" value="1"/>
</dbReference>
<keyword evidence="3" id="KW-0805">Transcription regulation</keyword>
<dbReference type="PANTHER" id="PTHR45614">
    <property type="entry name" value="MYB PROTEIN-RELATED"/>
    <property type="match status" value="1"/>
</dbReference>
<dbReference type="InterPro" id="IPR050560">
    <property type="entry name" value="MYB_TF"/>
</dbReference>
<evidence type="ECO:0000256" key="2">
    <source>
        <dbReference type="ARBA" id="ARBA00022737"/>
    </source>
</evidence>
<comment type="subcellular location">
    <subcellularLocation>
        <location evidence="1">Nucleus</location>
    </subcellularLocation>
</comment>
<sequence>MEFNPNLSEKTPFRSGIFPENPCIKSEIPMPEENNTFMYQNNFHHFQHHPQNGPNHHHLSTEGPSSIINPLFSLAPSSAKPSSHKSTYPNEFLKGGLTLNHHPMAFAPNSTKVEPMHGYPNANNGLWDFSLKLPLHSGASASSSSHPRVGPSLSPSLGYGLVQVKPRLQEELSWVAGNNDRLDTDRKALVVDKKQQKQLVQRNSNGKIQHRFTNIIKGQWTAEEDSVLVQLVKRFGLKKWSQIARLLNGRVGKQCRERWHNHLRPNIRKDSWNEEEDRILIEAHMEVGNKWAEIARRLPGRTENTIKNHWNATKRRQSAKRHKNRRNGSKGPTTLLQNYIRQVTANEEAQKELKKRMSKTSMRSESLFRVRYESSEGDFSSEDEVGWSVQRHVASGGYVPVMDEVASGSAVEDSTMDYEVAMEMVPEVEMKKEMDLMEMIYRKP</sequence>
<dbReference type="GO" id="GO:0005634">
    <property type="term" value="C:nucleus"/>
    <property type="evidence" value="ECO:0007669"/>
    <property type="project" value="UniProtKB-SubCell"/>
</dbReference>
<dbReference type="InterPro" id="IPR017930">
    <property type="entry name" value="Myb_dom"/>
</dbReference>
<dbReference type="InterPro" id="IPR001005">
    <property type="entry name" value="SANT/Myb"/>
</dbReference>
<reference evidence="9" key="1">
    <citation type="journal article" date="2019" name="Toxins">
        <title>Detection of Abrin-Like and Prepropulchellin-Like Toxin Genes and Transcripts Using Whole Genome Sequencing and Full-Length Transcript Sequencing of Abrus precatorius.</title>
        <authorList>
            <person name="Hovde B.T."/>
            <person name="Daligault H.E."/>
            <person name="Hanschen E.R."/>
            <person name="Kunde Y.A."/>
            <person name="Johnson M.B."/>
            <person name="Starkenburg S.R."/>
            <person name="Johnson S.L."/>
        </authorList>
    </citation>
    <scope>NUCLEOTIDE SEQUENCE [LARGE SCALE GENOMIC DNA]</scope>
</reference>
<dbReference type="SMART" id="SM00717">
    <property type="entry name" value="SANT"/>
    <property type="match status" value="2"/>
</dbReference>
<feature type="domain" description="HTH myb-type" evidence="8">
    <location>
        <begin position="214"/>
        <end position="267"/>
    </location>
</feature>
<evidence type="ECO:0000313" key="10">
    <source>
        <dbReference type="RefSeq" id="XP_027351239.1"/>
    </source>
</evidence>
<dbReference type="Proteomes" id="UP000694853">
    <property type="component" value="Unplaced"/>
</dbReference>
<keyword evidence="5" id="KW-0539">Nucleus</keyword>
<accession>A0A8B8L920</accession>
<evidence type="ECO:0000256" key="4">
    <source>
        <dbReference type="ARBA" id="ARBA00023125"/>
    </source>
</evidence>
<evidence type="ECO:0000259" key="8">
    <source>
        <dbReference type="PROSITE" id="PS51294"/>
    </source>
</evidence>
<keyword evidence="3" id="KW-0804">Transcription</keyword>
<feature type="compositionally biased region" description="Basic residues" evidence="6">
    <location>
        <begin position="312"/>
        <end position="328"/>
    </location>
</feature>
<keyword evidence="4" id="KW-0238">DNA-binding</keyword>